<name>A0A507ZCM7_9FLAO</name>
<dbReference type="AlphaFoldDB" id="A0A507ZCM7"/>
<evidence type="ECO:0000313" key="3">
    <source>
        <dbReference type="Proteomes" id="UP000317169"/>
    </source>
</evidence>
<accession>A0A507ZCM7</accession>
<organism evidence="2 3">
    <name type="scientific">Haloflavibacter putidus</name>
    <dbReference type="NCBI Taxonomy" id="2576776"/>
    <lineage>
        <taxon>Bacteria</taxon>
        <taxon>Pseudomonadati</taxon>
        <taxon>Bacteroidota</taxon>
        <taxon>Flavobacteriia</taxon>
        <taxon>Flavobacteriales</taxon>
        <taxon>Flavobacteriaceae</taxon>
        <taxon>Haloflavibacter</taxon>
    </lineage>
</organism>
<dbReference type="Proteomes" id="UP000317169">
    <property type="component" value="Unassembled WGS sequence"/>
</dbReference>
<dbReference type="PANTHER" id="PTHR45947">
    <property type="entry name" value="SULFOQUINOVOSYL TRANSFERASE SQD2"/>
    <property type="match status" value="1"/>
</dbReference>
<gene>
    <name evidence="2" type="ORF">FKR84_12710</name>
</gene>
<dbReference type="OrthoDB" id="9811239at2"/>
<dbReference type="InterPro" id="IPR001296">
    <property type="entry name" value="Glyco_trans_1"/>
</dbReference>
<protein>
    <submittedName>
        <fullName evidence="2">Glycosyltransferase family 4 protein</fullName>
    </submittedName>
</protein>
<keyword evidence="3" id="KW-1185">Reference proteome</keyword>
<dbReference type="InterPro" id="IPR050194">
    <property type="entry name" value="Glycosyltransferase_grp1"/>
</dbReference>
<dbReference type="PANTHER" id="PTHR45947:SF3">
    <property type="entry name" value="SULFOQUINOVOSYL TRANSFERASE SQD2"/>
    <property type="match status" value="1"/>
</dbReference>
<sequence>MLINLFHPFSGEAIGLKENDLYHSHSKPHQLALESYAAKTGHKTSISYFTQGILPYKKVCDGVLKKFYPVTAPLGKRRSSWRAQHSFWHYYAAPAAVTIINMSGHGSKYTFKYAKKLHNNDRPYIAMIGGVNMSLKGNALRYYQNAHHILVHTKLQQQELYKHANFAKLDIRVLPLGIDLNKFKPLEKKEIKVSYNLLFVGRIMALKRLELIIDVVKALSDAKINCTLQIIGFSGDKAYYKGLQTKITALKLRDNIRFLGTKKQADLVAYYQEADLLLLPSEHESFGMVMVEAMACATPVAAIANTGGADEIINAQEDGLLSHKDNYVEQVVKLFKNPQKLESLAKAARKKVEREYSLEKTFRVFENSINDALKSTSNE</sequence>
<dbReference type="EMBL" id="VIAR01000016">
    <property type="protein sequence ID" value="TQD33814.1"/>
    <property type="molecule type" value="Genomic_DNA"/>
</dbReference>
<keyword evidence="2" id="KW-0808">Transferase</keyword>
<dbReference type="Gene3D" id="3.40.50.2000">
    <property type="entry name" value="Glycogen Phosphorylase B"/>
    <property type="match status" value="2"/>
</dbReference>
<evidence type="ECO:0000259" key="1">
    <source>
        <dbReference type="Pfam" id="PF00534"/>
    </source>
</evidence>
<comment type="caution">
    <text evidence="2">The sequence shown here is derived from an EMBL/GenBank/DDBJ whole genome shotgun (WGS) entry which is preliminary data.</text>
</comment>
<dbReference type="RefSeq" id="WP_141422694.1">
    <property type="nucleotide sequence ID" value="NZ_VIAR01000016.1"/>
</dbReference>
<dbReference type="CDD" id="cd03801">
    <property type="entry name" value="GT4_PimA-like"/>
    <property type="match status" value="1"/>
</dbReference>
<evidence type="ECO:0000313" key="2">
    <source>
        <dbReference type="EMBL" id="TQD33814.1"/>
    </source>
</evidence>
<proteinExistence type="predicted"/>
<reference evidence="2 3" key="1">
    <citation type="submission" date="2019-06" db="EMBL/GenBank/DDBJ databases">
        <title>Flavibacter putida gen. nov., sp. nov., a novel marine bacterium of the family Flavobacteriaceae isolated from coastal seawater.</title>
        <authorList>
            <person name="Feng X."/>
        </authorList>
    </citation>
    <scope>NUCLEOTIDE SEQUENCE [LARGE SCALE GENOMIC DNA]</scope>
    <source>
        <strain evidence="2 3">PLHSN227</strain>
    </source>
</reference>
<dbReference type="SUPFAM" id="SSF53756">
    <property type="entry name" value="UDP-Glycosyltransferase/glycogen phosphorylase"/>
    <property type="match status" value="1"/>
</dbReference>
<feature type="domain" description="Glycosyl transferase family 1" evidence="1">
    <location>
        <begin position="195"/>
        <end position="350"/>
    </location>
</feature>
<dbReference type="Pfam" id="PF00534">
    <property type="entry name" value="Glycos_transf_1"/>
    <property type="match status" value="1"/>
</dbReference>
<dbReference type="GO" id="GO:0016757">
    <property type="term" value="F:glycosyltransferase activity"/>
    <property type="evidence" value="ECO:0007669"/>
    <property type="project" value="InterPro"/>
</dbReference>